<dbReference type="PANTHER" id="PTHR24279:SF120">
    <property type="entry name" value="CYTOCHROME P450"/>
    <property type="match status" value="1"/>
</dbReference>
<dbReference type="InterPro" id="IPR017972">
    <property type="entry name" value="Cyt_P450_CS"/>
</dbReference>
<keyword evidence="7 9" id="KW-0503">Monooxygenase</keyword>
<name>A0A0C5C533_CNAME</name>
<keyword evidence="3 8" id="KW-0349">Heme</keyword>
<comment type="cofactor">
    <cofactor evidence="1 8">
        <name>heme</name>
        <dbReference type="ChEBI" id="CHEBI:30413"/>
    </cofactor>
</comment>
<reference evidence="10" key="1">
    <citation type="submission" date="2014-10" db="EMBL/GenBank/DDBJ databases">
        <title>Identification of cytochrome P450 monooxygenase genes in the rice leaffolder, Cnaphalocrocis medinalis.</title>
        <authorList>
            <person name="Liu S."/>
        </authorList>
    </citation>
    <scope>NUCLEOTIDE SEQUENCE</scope>
    <source>
        <strain evidence="10">HF</strain>
    </source>
</reference>
<dbReference type="GO" id="GO:0020037">
    <property type="term" value="F:heme binding"/>
    <property type="evidence" value="ECO:0007669"/>
    <property type="project" value="InterPro"/>
</dbReference>
<keyword evidence="6 8" id="KW-0408">Iron</keyword>
<evidence type="ECO:0000256" key="3">
    <source>
        <dbReference type="ARBA" id="ARBA00022617"/>
    </source>
</evidence>
<protein>
    <submittedName>
        <fullName evidence="10">Cytochrome P450 monooxygenase CYP333B27</fullName>
    </submittedName>
</protein>
<dbReference type="GO" id="GO:0004497">
    <property type="term" value="F:monooxygenase activity"/>
    <property type="evidence" value="ECO:0007669"/>
    <property type="project" value="UniProtKB-KW"/>
</dbReference>
<evidence type="ECO:0000256" key="9">
    <source>
        <dbReference type="RuleBase" id="RU000461"/>
    </source>
</evidence>
<dbReference type="InterPro" id="IPR036396">
    <property type="entry name" value="Cyt_P450_sf"/>
</dbReference>
<dbReference type="GO" id="GO:0016705">
    <property type="term" value="F:oxidoreductase activity, acting on paired donors, with incorporation or reduction of molecular oxygen"/>
    <property type="evidence" value="ECO:0007669"/>
    <property type="project" value="InterPro"/>
</dbReference>
<accession>A0A0C5C533</accession>
<keyword evidence="5 9" id="KW-0560">Oxidoreductase</keyword>
<evidence type="ECO:0000256" key="6">
    <source>
        <dbReference type="ARBA" id="ARBA00023004"/>
    </source>
</evidence>
<dbReference type="PRINTS" id="PR00385">
    <property type="entry name" value="P450"/>
</dbReference>
<sequence>MKSSRLTPVFCLETYQKIYARCLSANAATAPRNSQKLKSYSEIPGPSSLPIIGQTRHFLPGGEMYNVSALKFGEKLYKKYGPIVKFDGSFGRPDFILLFDPESCAQVLRSENWLPIRPGFDSLKYYRRSKVEDPKKPTGLITDQGDVWKQFRSTVNPVMLQPKIVQQYRDMLDEVARDMILRMKSIRDDKNMLKGKFDVEMNLWALESIGLVALGRRLNCFDPNLPEDSPVKKLIQVVHDTFVTANELDFKPSLWKYYKTRTFKKAMKLYESHANIARHFIDITINELEKNSGNARKSDDEKSVLEKLLDINKEVALIMASDMLFAGVDTTSNTITGSLYLLAKNQEKQDKLREEIASGQEKRPYLKACIKESLRMIPVTPGNLRMTTVDYNILGYAIPKDTQLGIMHQTMSMFENEYPRADEYIPERWMVSKEDPLYHGNAHPFAYSPFGFGVRSCIGRRIAELEMETFLARIIQSFRVEWFGPPIQVIPASLNYITGPYNFVFKDV</sequence>
<evidence type="ECO:0000256" key="7">
    <source>
        <dbReference type="ARBA" id="ARBA00023033"/>
    </source>
</evidence>
<dbReference type="Pfam" id="PF00067">
    <property type="entry name" value="p450"/>
    <property type="match status" value="1"/>
</dbReference>
<dbReference type="PANTHER" id="PTHR24279">
    <property type="entry name" value="CYTOCHROME P450"/>
    <property type="match status" value="1"/>
</dbReference>
<evidence type="ECO:0000313" key="10">
    <source>
        <dbReference type="EMBL" id="AJN91160.1"/>
    </source>
</evidence>
<dbReference type="Gene3D" id="1.10.630.10">
    <property type="entry name" value="Cytochrome P450"/>
    <property type="match status" value="1"/>
</dbReference>
<evidence type="ECO:0000256" key="4">
    <source>
        <dbReference type="ARBA" id="ARBA00022723"/>
    </source>
</evidence>
<organism evidence="10">
    <name type="scientific">Cnaphalocrocis medinalis</name>
    <name type="common">Rice leaffolder moth</name>
    <dbReference type="NCBI Taxonomy" id="437488"/>
    <lineage>
        <taxon>Eukaryota</taxon>
        <taxon>Metazoa</taxon>
        <taxon>Ecdysozoa</taxon>
        <taxon>Arthropoda</taxon>
        <taxon>Hexapoda</taxon>
        <taxon>Insecta</taxon>
        <taxon>Pterygota</taxon>
        <taxon>Neoptera</taxon>
        <taxon>Endopterygota</taxon>
        <taxon>Lepidoptera</taxon>
        <taxon>Glossata</taxon>
        <taxon>Ditrysia</taxon>
        <taxon>Pyraloidea</taxon>
        <taxon>Crambidae</taxon>
        <taxon>Pyraustinae</taxon>
        <taxon>Cnaphalocrocis</taxon>
    </lineage>
</organism>
<dbReference type="InterPro" id="IPR050479">
    <property type="entry name" value="CYP11_CYP27_families"/>
</dbReference>
<dbReference type="EMBL" id="KP001115">
    <property type="protein sequence ID" value="AJN91160.1"/>
    <property type="molecule type" value="mRNA"/>
</dbReference>
<dbReference type="InterPro" id="IPR001128">
    <property type="entry name" value="Cyt_P450"/>
</dbReference>
<dbReference type="CDD" id="cd11054">
    <property type="entry name" value="CYP24A1-like"/>
    <property type="match status" value="1"/>
</dbReference>
<evidence type="ECO:0000256" key="5">
    <source>
        <dbReference type="ARBA" id="ARBA00023002"/>
    </source>
</evidence>
<comment type="similarity">
    <text evidence="2 9">Belongs to the cytochrome P450 family.</text>
</comment>
<dbReference type="GO" id="GO:0005506">
    <property type="term" value="F:iron ion binding"/>
    <property type="evidence" value="ECO:0007669"/>
    <property type="project" value="InterPro"/>
</dbReference>
<dbReference type="FunFam" id="1.10.630.10:FF:000006">
    <property type="entry name" value="Cytochrome P450 302a1, mitochondrial"/>
    <property type="match status" value="1"/>
</dbReference>
<dbReference type="AlphaFoldDB" id="A0A0C5C533"/>
<evidence type="ECO:0000256" key="8">
    <source>
        <dbReference type="PIRSR" id="PIRSR602401-1"/>
    </source>
</evidence>
<dbReference type="InterPro" id="IPR002401">
    <property type="entry name" value="Cyt_P450_E_grp-I"/>
</dbReference>
<dbReference type="PROSITE" id="PS00086">
    <property type="entry name" value="CYTOCHROME_P450"/>
    <property type="match status" value="1"/>
</dbReference>
<evidence type="ECO:0000256" key="1">
    <source>
        <dbReference type="ARBA" id="ARBA00001971"/>
    </source>
</evidence>
<feature type="binding site" description="axial binding residue" evidence="8">
    <location>
        <position position="457"/>
    </location>
    <ligand>
        <name>heme</name>
        <dbReference type="ChEBI" id="CHEBI:30413"/>
    </ligand>
    <ligandPart>
        <name>Fe</name>
        <dbReference type="ChEBI" id="CHEBI:18248"/>
    </ligandPart>
</feature>
<dbReference type="PRINTS" id="PR00463">
    <property type="entry name" value="EP450I"/>
</dbReference>
<evidence type="ECO:0000256" key="2">
    <source>
        <dbReference type="ARBA" id="ARBA00010617"/>
    </source>
</evidence>
<keyword evidence="4 8" id="KW-0479">Metal-binding</keyword>
<dbReference type="SUPFAM" id="SSF48264">
    <property type="entry name" value="Cytochrome P450"/>
    <property type="match status" value="1"/>
</dbReference>
<proteinExistence type="evidence at transcript level"/>